<geneLocation type="plasmid" evidence="2">
    <name>pemeittgr7a</name>
</geneLocation>
<accession>A0A859QMW5</accession>
<keyword evidence="2" id="KW-1185">Reference proteome</keyword>
<dbReference type="PANTHER" id="PTHR41252">
    <property type="entry name" value="BLR2505 PROTEIN"/>
    <property type="match status" value="1"/>
</dbReference>
<keyword evidence="1" id="KW-0614">Plasmid</keyword>
<protein>
    <submittedName>
        <fullName evidence="1">Nuclear transport factor 2 family protein</fullName>
    </submittedName>
</protein>
<proteinExistence type="predicted"/>
<dbReference type="EMBL" id="CP041239">
    <property type="protein sequence ID" value="QLL64030.1"/>
    <property type="molecule type" value="Genomic_DNA"/>
</dbReference>
<dbReference type="KEGG" id="emx:FKV68_21425"/>
<organism evidence="1 2">
    <name type="scientific">Sinorhizobium mexicanum</name>
    <dbReference type="NCBI Taxonomy" id="375549"/>
    <lineage>
        <taxon>Bacteria</taxon>
        <taxon>Pseudomonadati</taxon>
        <taxon>Pseudomonadota</taxon>
        <taxon>Alphaproteobacteria</taxon>
        <taxon>Hyphomicrobiales</taxon>
        <taxon>Rhizobiaceae</taxon>
        <taxon>Sinorhizobium/Ensifer group</taxon>
        <taxon>Sinorhizobium</taxon>
    </lineage>
</organism>
<dbReference type="AlphaFoldDB" id="A0A859QMW5"/>
<dbReference type="Proteomes" id="UP000510721">
    <property type="component" value="Plasmid pEmeITTGR7a"/>
</dbReference>
<dbReference type="Gene3D" id="3.10.450.50">
    <property type="match status" value="1"/>
</dbReference>
<dbReference type="RefSeq" id="WP_180941913.1">
    <property type="nucleotide sequence ID" value="NZ_CP041239.1"/>
</dbReference>
<evidence type="ECO:0000313" key="2">
    <source>
        <dbReference type="Proteomes" id="UP000510721"/>
    </source>
</evidence>
<gene>
    <name evidence="1" type="ORF">FKV68_21425</name>
</gene>
<evidence type="ECO:0000313" key="1">
    <source>
        <dbReference type="EMBL" id="QLL64030.1"/>
    </source>
</evidence>
<dbReference type="PANTHER" id="PTHR41252:SF1">
    <property type="entry name" value="BLR2505 PROTEIN"/>
    <property type="match status" value="1"/>
</dbReference>
<dbReference type="InterPro" id="IPR032710">
    <property type="entry name" value="NTF2-like_dom_sf"/>
</dbReference>
<dbReference type="SUPFAM" id="SSF54427">
    <property type="entry name" value="NTF2-like"/>
    <property type="match status" value="1"/>
</dbReference>
<sequence length="178" mass="19473">MLANLKSRTRQVFGAALGVAATALALVAIQPEANAQGSSETEGRNKAAIQSSFDAWRAGTGSPYDLLAVDARWTIEGLSIASKTYPTKEDFMREVIRPFNARMQSPLKPTIRSLYADGDTVVAFFDARGVARDGRPYVNTYAWFLDMRAGQIIRASAFFDAIEFNELWTRVAPATGTN</sequence>
<name>A0A859QMW5_9HYPH</name>
<reference evidence="1 2" key="1">
    <citation type="submission" date="2019-06" db="EMBL/GenBank/DDBJ databases">
        <title>Complete genome sequence of Ensifer mexicanus ITTG R7 isolated from nodules of Acacia angustissima (Mill.) Kuntze.</title>
        <authorList>
            <person name="Rincon-Rosales R."/>
            <person name="Rogel M.A."/>
            <person name="Guerrero G."/>
            <person name="Rincon-Molina C.I."/>
            <person name="Lopez-Lopez A."/>
            <person name="Martinez-Romero E."/>
        </authorList>
    </citation>
    <scope>NUCLEOTIDE SEQUENCE [LARGE SCALE GENOMIC DNA]</scope>
    <source>
        <strain evidence="1 2">ITTG R7</strain>
        <plasmid evidence="2">pemeittgr7a</plasmid>
    </source>
</reference>
<dbReference type="InterPro" id="IPR037401">
    <property type="entry name" value="SnoaL-like"/>
</dbReference>
<dbReference type="Pfam" id="PF12680">
    <property type="entry name" value="SnoaL_2"/>
    <property type="match status" value="1"/>
</dbReference>